<evidence type="ECO:0000313" key="3">
    <source>
        <dbReference type="EMBL" id="MDT9592257.1"/>
    </source>
</evidence>
<evidence type="ECO:0000256" key="1">
    <source>
        <dbReference type="SAM" id="MobiDB-lite"/>
    </source>
</evidence>
<feature type="domain" description="DUF6891" evidence="2">
    <location>
        <begin position="17"/>
        <end position="205"/>
    </location>
</feature>
<gene>
    <name evidence="3" type="ORF">RDV89_04220</name>
</gene>
<protein>
    <recommendedName>
        <fullName evidence="2">DUF6891 domain-containing protein</fullName>
    </recommendedName>
</protein>
<dbReference type="EMBL" id="JAVYII010000002">
    <property type="protein sequence ID" value="MDT9592257.1"/>
    <property type="molecule type" value="Genomic_DNA"/>
</dbReference>
<evidence type="ECO:0000259" key="2">
    <source>
        <dbReference type="Pfam" id="PF21831"/>
    </source>
</evidence>
<dbReference type="Pfam" id="PF21831">
    <property type="entry name" value="DUF6891"/>
    <property type="match status" value="1"/>
</dbReference>
<sequence>MTGHPALASTPSPDESTFAGWVMLQVAIGLDDRESLRDRVDDLVVTGEFAHVFPGEPALDLDAALAVVDEVIAAHDRLVTEPATDTIALVRVLSALPRHGIALSFGAAFDAREAARDGYAAALALADDRGAPSLGYVYAHTQDLARLVVDGVLVLGFSDMSGGGGDPSAAVGQVVTEALRSAGLQVDWNGDPRSRLAVGPLVWARPFDLDAAVPPSSAADAPDPERPTSEGATSEEGEELLIDLPAPAVVDLALHLGGRALPDDWEHHEVDGVEVASSGGGHLLYLVGVDRHEDPSGEVRAQGEALVEEVLAALTTRLGAPERRERRDAESSSASWVDVVMGSLRAADAQVWAIDDNRVVVLMRRRNAHELHAALAVCPRSSVERPVIDVLSVGYVYDEVVEGETFEEVRRRARVVGERTGVPSVVLDGVERHGWRGGDGRATAWYFTADGRALLTWFDPCSELADVPARGRDGVEPEAYYGAMFDGVPDDLRAAVTDRPGDLLPNTQGSGTPVHLVTGVFWFDGLHWRMADGWLRENARRDDPDPGAVECLEVYALGKPFGFDADPTA</sequence>
<proteinExistence type="predicted"/>
<evidence type="ECO:0000313" key="4">
    <source>
        <dbReference type="Proteomes" id="UP001268542"/>
    </source>
</evidence>
<feature type="region of interest" description="Disordered" evidence="1">
    <location>
        <begin position="213"/>
        <end position="237"/>
    </location>
</feature>
<dbReference type="RefSeq" id="WP_315731602.1">
    <property type="nucleotide sequence ID" value="NZ_JAVYII010000002.1"/>
</dbReference>
<name>A0ABU3PTT5_9ACTN</name>
<reference evidence="3 4" key="1">
    <citation type="submission" date="2023-08" db="EMBL/GenBank/DDBJ databases">
        <title>Nocardioides seae sp. nov., a bacterium isolated from a soil.</title>
        <authorList>
            <person name="Wang X."/>
        </authorList>
    </citation>
    <scope>NUCLEOTIDE SEQUENCE [LARGE SCALE GENOMIC DNA]</scope>
    <source>
        <strain evidence="3 4">YZH12</strain>
    </source>
</reference>
<dbReference type="InterPro" id="IPR054186">
    <property type="entry name" value="DUF6891"/>
</dbReference>
<organism evidence="3 4">
    <name type="scientific">Nocardioides imazamoxiresistens</name>
    <dbReference type="NCBI Taxonomy" id="3231893"/>
    <lineage>
        <taxon>Bacteria</taxon>
        <taxon>Bacillati</taxon>
        <taxon>Actinomycetota</taxon>
        <taxon>Actinomycetes</taxon>
        <taxon>Propionibacteriales</taxon>
        <taxon>Nocardioidaceae</taxon>
        <taxon>Nocardioides</taxon>
    </lineage>
</organism>
<dbReference type="Proteomes" id="UP001268542">
    <property type="component" value="Unassembled WGS sequence"/>
</dbReference>
<comment type="caution">
    <text evidence="3">The sequence shown here is derived from an EMBL/GenBank/DDBJ whole genome shotgun (WGS) entry which is preliminary data.</text>
</comment>
<accession>A0ABU3PTT5</accession>
<keyword evidence="4" id="KW-1185">Reference proteome</keyword>